<dbReference type="Proteomes" id="UP000765845">
    <property type="component" value="Unassembled WGS sequence"/>
</dbReference>
<dbReference type="EMBL" id="JAAWWK010000001">
    <property type="protein sequence ID" value="NKI16345.1"/>
    <property type="molecule type" value="Genomic_DNA"/>
</dbReference>
<proteinExistence type="predicted"/>
<dbReference type="SUPFAM" id="SSF54427">
    <property type="entry name" value="NTF2-like"/>
    <property type="match status" value="1"/>
</dbReference>
<comment type="caution">
    <text evidence="2">The sequence shown here is derived from an EMBL/GenBank/DDBJ whole genome shotgun (WGS) entry which is preliminary data.</text>
</comment>
<dbReference type="InterPro" id="IPR037401">
    <property type="entry name" value="SnoaL-like"/>
</dbReference>
<gene>
    <name evidence="2" type="ORF">HCU74_02815</name>
</gene>
<evidence type="ECO:0000259" key="1">
    <source>
        <dbReference type="Pfam" id="PF13577"/>
    </source>
</evidence>
<dbReference type="RefSeq" id="WP_168448869.1">
    <property type="nucleotide sequence ID" value="NZ_JAAWWK010000001.1"/>
</dbReference>
<organism evidence="2 3">
    <name type="scientific">Spongiibacter thalassae</name>
    <dbReference type="NCBI Taxonomy" id="2721624"/>
    <lineage>
        <taxon>Bacteria</taxon>
        <taxon>Pseudomonadati</taxon>
        <taxon>Pseudomonadota</taxon>
        <taxon>Gammaproteobacteria</taxon>
        <taxon>Cellvibrionales</taxon>
        <taxon>Spongiibacteraceae</taxon>
        <taxon>Spongiibacter</taxon>
    </lineage>
</organism>
<keyword evidence="3" id="KW-1185">Reference proteome</keyword>
<protein>
    <submittedName>
        <fullName evidence="2">Nuclear transport factor 2 family protein</fullName>
    </submittedName>
</protein>
<dbReference type="Pfam" id="PF13577">
    <property type="entry name" value="SnoaL_4"/>
    <property type="match status" value="1"/>
</dbReference>
<sequence>MPGSIERSVAAEAIRTTLARYCRYVDSGNSDALSQLFYANSEYRPMAGRDSYRGPVGVRQFFVDLKAEFIAAMKAGGPVPPRLKHHLSLPDIEFISDTEASVETRFAVYSTIGLDHTGYYLDQLSPAEAGDWRFTYREICLDWVNPESALNALLA</sequence>
<evidence type="ECO:0000313" key="2">
    <source>
        <dbReference type="EMBL" id="NKI16345.1"/>
    </source>
</evidence>
<reference evidence="2 3" key="1">
    <citation type="submission" date="2020-04" db="EMBL/GenBank/DDBJ databases">
        <authorList>
            <person name="Yoon J."/>
        </authorList>
    </citation>
    <scope>NUCLEOTIDE SEQUENCE [LARGE SCALE GENOMIC DNA]</scope>
    <source>
        <strain evidence="2 3">KMU-166</strain>
    </source>
</reference>
<evidence type="ECO:0000313" key="3">
    <source>
        <dbReference type="Proteomes" id="UP000765845"/>
    </source>
</evidence>
<dbReference type="Gene3D" id="3.10.450.50">
    <property type="match status" value="1"/>
</dbReference>
<name>A0ABX1GB18_9GAMM</name>
<accession>A0ABX1GB18</accession>
<dbReference type="InterPro" id="IPR032710">
    <property type="entry name" value="NTF2-like_dom_sf"/>
</dbReference>
<feature type="domain" description="SnoaL-like" evidence="1">
    <location>
        <begin position="10"/>
        <end position="137"/>
    </location>
</feature>